<name>A0A8T8XGU6_ASPJA</name>
<dbReference type="GeneID" id="37180615"/>
<reference evidence="1 2" key="1">
    <citation type="submission" date="2018-02" db="EMBL/GenBank/DDBJ databases">
        <title>The genomes of Aspergillus section Nigri reveals drivers in fungal speciation.</title>
        <authorList>
            <consortium name="DOE Joint Genome Institute"/>
            <person name="Vesth T.C."/>
            <person name="Nybo J."/>
            <person name="Theobald S."/>
            <person name="Brandl J."/>
            <person name="Frisvad J.C."/>
            <person name="Nielsen K.F."/>
            <person name="Lyhne E.K."/>
            <person name="Kogle M.E."/>
            <person name="Kuo A."/>
            <person name="Riley R."/>
            <person name="Clum A."/>
            <person name="Nolan M."/>
            <person name="Lipzen A."/>
            <person name="Salamov A."/>
            <person name="Henrissat B."/>
            <person name="Wiebenga A."/>
            <person name="De vries R.P."/>
            <person name="Grigoriev I.V."/>
            <person name="Mortensen U.H."/>
            <person name="Andersen M.R."/>
            <person name="Baker S.E."/>
        </authorList>
    </citation>
    <scope>NUCLEOTIDE SEQUENCE [LARGE SCALE GENOMIC DNA]</scope>
    <source>
        <strain evidence="1 2">CBS 114.51</strain>
    </source>
</reference>
<protein>
    <submittedName>
        <fullName evidence="1">Uncharacterized protein</fullName>
    </submittedName>
</protein>
<gene>
    <name evidence="1" type="ORF">BO86DRAFT_452359</name>
</gene>
<dbReference type="Proteomes" id="UP000249497">
    <property type="component" value="Unassembled WGS sequence"/>
</dbReference>
<dbReference type="RefSeq" id="XP_025533467.1">
    <property type="nucleotide sequence ID" value="XM_025676922.1"/>
</dbReference>
<dbReference type="AlphaFoldDB" id="A0A8T8XGU6"/>
<dbReference type="EMBL" id="KZ824770">
    <property type="protein sequence ID" value="RAH87573.1"/>
    <property type="molecule type" value="Genomic_DNA"/>
</dbReference>
<sequence>MNWGLNRTTSIRKTIRPQVFGLDYFLCPPFLFMNGSHRAEEHSSYLGLKHAMKVSHGRDAACFGFDCCGEQRRKLEKGRLSTFVVDCGAYISDYLSQLRCCLCCCFYLVFWNQAILVKIEPVLNNRTPQTDQAFRTRTARLLIRFGNALGKEEPYSDTDSKIGLVPLQLISLGHILYSEYGDQYLSYGTHNRDAFLEMTTYGPYRLDVEKDIELRSGGSYALSHMSKIYAGDLIPEFVTIKSHDANHPAPNKDLLALHAAVGNTLHASRHGESIEKTLKHIEDGADNVMAPDGSTVWSLQGHNSFPNLEMMRYCNAERNPHAYLYPRIPRYVGGSARLTVFPADLPSAYEAELSSLDHKSRLTSNFCRILTHTHVATFSERAESWVSLVRPKAKLAHAACLREQSRWQVPSMVDIRPLLLISTCAVNIEGKSEPADDIDHTLLD</sequence>
<organism evidence="1 2">
    <name type="scientific">Aspergillus japonicus CBS 114.51</name>
    <dbReference type="NCBI Taxonomy" id="1448312"/>
    <lineage>
        <taxon>Eukaryota</taxon>
        <taxon>Fungi</taxon>
        <taxon>Dikarya</taxon>
        <taxon>Ascomycota</taxon>
        <taxon>Pezizomycotina</taxon>
        <taxon>Eurotiomycetes</taxon>
        <taxon>Eurotiomycetidae</taxon>
        <taxon>Eurotiales</taxon>
        <taxon>Aspergillaceae</taxon>
        <taxon>Aspergillus</taxon>
        <taxon>Aspergillus subgen. Circumdati</taxon>
    </lineage>
</organism>
<dbReference type="OrthoDB" id="2104739at2759"/>
<keyword evidence="2" id="KW-1185">Reference proteome</keyword>
<evidence type="ECO:0000313" key="2">
    <source>
        <dbReference type="Proteomes" id="UP000249497"/>
    </source>
</evidence>
<proteinExistence type="predicted"/>
<evidence type="ECO:0000313" key="1">
    <source>
        <dbReference type="EMBL" id="RAH87573.1"/>
    </source>
</evidence>
<accession>A0A8T8XGU6</accession>